<dbReference type="OrthoDB" id="9808619at2"/>
<dbReference type="InterPro" id="IPR000515">
    <property type="entry name" value="MetI-like"/>
</dbReference>
<comment type="function">
    <text evidence="8">Part of the ABC transporter complex CysAWTP (TC 3.A.1.6.1) involved in sulfate/thiosulfate import. Probably responsible for the translocation of the substrate across the membrane.</text>
</comment>
<feature type="transmembrane region" description="Helical" evidence="9">
    <location>
        <begin position="236"/>
        <end position="256"/>
    </location>
</feature>
<comment type="caution">
    <text evidence="11">The sequence shown here is derived from an EMBL/GenBank/DDBJ whole genome shotgun (WGS) entry which is preliminary data.</text>
</comment>
<keyword evidence="6" id="KW-0764">Sulfate transport</keyword>
<dbReference type="GO" id="GO:0015419">
    <property type="term" value="F:ABC-type sulfate transporter activity"/>
    <property type="evidence" value="ECO:0007669"/>
    <property type="project" value="InterPro"/>
</dbReference>
<evidence type="ECO:0000256" key="6">
    <source>
        <dbReference type="ARBA" id="ARBA00023032"/>
    </source>
</evidence>
<dbReference type="Proteomes" id="UP000262882">
    <property type="component" value="Unassembled WGS sequence"/>
</dbReference>
<evidence type="ECO:0000256" key="2">
    <source>
        <dbReference type="ARBA" id="ARBA00011779"/>
    </source>
</evidence>
<sequence length="262" mass="27951">MVKHVLRVIVLIYLLFLLILPVALIGWRTFGDGPGPFIDALTTHSALHAFQVTLVVAGWAVVLNTVFGVVAALLLARHEFPGKRLLNALIDLPLAVSPVVVGLALILVYGTFSPVGGWFEGRGIQIIFSTPGMVLATVFVCLPLVVRSIVPVLEELGDEQEQAARTLGAGGWQTFRRVTLPSIRAALGYGIVLSLARALGEYGAVAVVSGRTVDETQTLTLFVEERFENFDVQASYSAALALAVLAVAGLLATKLLRPRDGS</sequence>
<comment type="subcellular location">
    <subcellularLocation>
        <location evidence="1">Membrane</location>
        <topology evidence="1">Multi-pass membrane protein</topology>
    </subcellularLocation>
</comment>
<feature type="transmembrane region" description="Helical" evidence="9">
    <location>
        <begin position="124"/>
        <end position="146"/>
    </location>
</feature>
<evidence type="ECO:0000256" key="9">
    <source>
        <dbReference type="SAM" id="Phobius"/>
    </source>
</evidence>
<dbReference type="RefSeq" id="WP_117400929.1">
    <property type="nucleotide sequence ID" value="NZ_QVNQ01000005.1"/>
</dbReference>
<dbReference type="InterPro" id="IPR005667">
    <property type="entry name" value="Sulph_transpt2"/>
</dbReference>
<evidence type="ECO:0000256" key="8">
    <source>
        <dbReference type="ARBA" id="ARBA00025323"/>
    </source>
</evidence>
<evidence type="ECO:0000313" key="11">
    <source>
        <dbReference type="EMBL" id="RFS84240.1"/>
    </source>
</evidence>
<keyword evidence="4 9" id="KW-0812">Transmembrane</keyword>
<dbReference type="InterPro" id="IPR035906">
    <property type="entry name" value="MetI-like_sf"/>
</dbReference>
<evidence type="ECO:0000256" key="4">
    <source>
        <dbReference type="ARBA" id="ARBA00022692"/>
    </source>
</evidence>
<dbReference type="Gene3D" id="1.10.3720.10">
    <property type="entry name" value="MetI-like"/>
    <property type="match status" value="1"/>
</dbReference>
<dbReference type="CDD" id="cd06261">
    <property type="entry name" value="TM_PBP2"/>
    <property type="match status" value="1"/>
</dbReference>
<accession>A0A372GFV0</accession>
<evidence type="ECO:0000256" key="3">
    <source>
        <dbReference type="ARBA" id="ARBA00022448"/>
    </source>
</evidence>
<keyword evidence="12" id="KW-1185">Reference proteome</keyword>
<keyword evidence="7 9" id="KW-0472">Membrane</keyword>
<dbReference type="SUPFAM" id="SSF161098">
    <property type="entry name" value="MetI-like"/>
    <property type="match status" value="1"/>
</dbReference>
<feature type="transmembrane region" description="Helical" evidence="9">
    <location>
        <begin position="47"/>
        <end position="76"/>
    </location>
</feature>
<feature type="transmembrane region" description="Helical" evidence="9">
    <location>
        <begin position="5"/>
        <end position="27"/>
    </location>
</feature>
<dbReference type="PANTHER" id="PTHR30406">
    <property type="entry name" value="SULFATE TRANSPORT SYSTEM PERMEASE PROTEIN"/>
    <property type="match status" value="1"/>
</dbReference>
<proteinExistence type="predicted"/>
<dbReference type="PROSITE" id="PS50928">
    <property type="entry name" value="ABC_TM1"/>
    <property type="match status" value="1"/>
</dbReference>
<dbReference type="EMBL" id="QVNQ01000005">
    <property type="protein sequence ID" value="RFS84240.1"/>
    <property type="molecule type" value="Genomic_DNA"/>
</dbReference>
<evidence type="ECO:0000256" key="1">
    <source>
        <dbReference type="ARBA" id="ARBA00004141"/>
    </source>
</evidence>
<gene>
    <name evidence="11" type="ORF">D0T12_19075</name>
</gene>
<keyword evidence="3" id="KW-0813">Transport</keyword>
<name>A0A372GFV0_9ACTN</name>
<keyword evidence="5 9" id="KW-1133">Transmembrane helix</keyword>
<dbReference type="Pfam" id="PF00528">
    <property type="entry name" value="BPD_transp_1"/>
    <property type="match status" value="1"/>
</dbReference>
<feature type="domain" description="ABC transmembrane type-1" evidence="10">
    <location>
        <begin position="50"/>
        <end position="257"/>
    </location>
</feature>
<dbReference type="GO" id="GO:0005886">
    <property type="term" value="C:plasma membrane"/>
    <property type="evidence" value="ECO:0007669"/>
    <property type="project" value="TreeGrafter"/>
</dbReference>
<evidence type="ECO:0000256" key="5">
    <source>
        <dbReference type="ARBA" id="ARBA00022989"/>
    </source>
</evidence>
<evidence type="ECO:0000313" key="12">
    <source>
        <dbReference type="Proteomes" id="UP000262882"/>
    </source>
</evidence>
<reference evidence="11 12" key="1">
    <citation type="submission" date="2018-08" db="EMBL/GenBank/DDBJ databases">
        <title>Actinomadura spongicola sp. nov., isolated from marine sponge Leucetta chagosensis.</title>
        <authorList>
            <person name="Li L."/>
            <person name="Lin H.W."/>
        </authorList>
    </citation>
    <scope>NUCLEOTIDE SEQUENCE [LARGE SCALE GENOMIC DNA]</scope>
    <source>
        <strain evidence="11 12">LHW52907</strain>
    </source>
</reference>
<evidence type="ECO:0000256" key="7">
    <source>
        <dbReference type="ARBA" id="ARBA00023136"/>
    </source>
</evidence>
<evidence type="ECO:0000259" key="10">
    <source>
        <dbReference type="PROSITE" id="PS50928"/>
    </source>
</evidence>
<organism evidence="11 12">
    <name type="scientific">Actinomadura spongiicola</name>
    <dbReference type="NCBI Taxonomy" id="2303421"/>
    <lineage>
        <taxon>Bacteria</taxon>
        <taxon>Bacillati</taxon>
        <taxon>Actinomycetota</taxon>
        <taxon>Actinomycetes</taxon>
        <taxon>Streptosporangiales</taxon>
        <taxon>Thermomonosporaceae</taxon>
        <taxon>Actinomadura</taxon>
    </lineage>
</organism>
<feature type="transmembrane region" description="Helical" evidence="9">
    <location>
        <begin position="88"/>
        <end position="112"/>
    </location>
</feature>
<dbReference type="PANTHER" id="PTHR30406:SF1">
    <property type="entry name" value="SULFATE TRANSPORT SYSTEM PERMEASE PROTEIN CYSW"/>
    <property type="match status" value="1"/>
</dbReference>
<dbReference type="AlphaFoldDB" id="A0A372GFV0"/>
<protein>
    <submittedName>
        <fullName evidence="11">Sulfate ABC transporter permease</fullName>
    </submittedName>
</protein>
<dbReference type="NCBIfam" id="TIGR00969">
    <property type="entry name" value="3a0106s02"/>
    <property type="match status" value="1"/>
</dbReference>
<feature type="transmembrane region" description="Helical" evidence="9">
    <location>
        <begin position="186"/>
        <end position="208"/>
    </location>
</feature>
<comment type="subunit">
    <text evidence="2">The complex is composed of two ATP-binding proteins (CysA), two transmembrane proteins (CysT and CysW) and a solute-binding protein (CysP).</text>
</comment>